<dbReference type="InterPro" id="IPR036324">
    <property type="entry name" value="Mn/Fe_SOD_N_sf"/>
</dbReference>
<comment type="function">
    <text evidence="8">Destroys radicals which are normally produced within the cells and which are toxic to biological systems.</text>
</comment>
<feature type="domain" description="Manganese/iron superoxide dismutase N-terminal" evidence="9">
    <location>
        <begin position="3"/>
        <end position="90"/>
    </location>
</feature>
<dbReference type="InterPro" id="IPR036314">
    <property type="entry name" value="SOD_C_sf"/>
</dbReference>
<name>D6XW68_BACIE</name>
<dbReference type="SUPFAM" id="SSF46609">
    <property type="entry name" value="Fe,Mn superoxide dismutase (SOD), N-terminal domain"/>
    <property type="match status" value="1"/>
</dbReference>
<evidence type="ECO:0000256" key="5">
    <source>
        <dbReference type="ARBA" id="ARBA00023002"/>
    </source>
</evidence>
<dbReference type="Proteomes" id="UP000000271">
    <property type="component" value="Chromosome"/>
</dbReference>
<dbReference type="STRING" id="439292.Bsel_2319"/>
<dbReference type="FunFam" id="3.55.40.20:FF:000001">
    <property type="entry name" value="Superoxide dismutase"/>
    <property type="match status" value="1"/>
</dbReference>
<dbReference type="SUPFAM" id="SSF54719">
    <property type="entry name" value="Fe,Mn superoxide dismutase (SOD), C-terminal domain"/>
    <property type="match status" value="1"/>
</dbReference>
<dbReference type="HOGENOM" id="CLU_031625_0_1_9"/>
<evidence type="ECO:0000256" key="1">
    <source>
        <dbReference type="ARBA" id="ARBA00001936"/>
    </source>
</evidence>
<evidence type="ECO:0000313" key="11">
    <source>
        <dbReference type="EMBL" id="ADH99822.1"/>
    </source>
</evidence>
<protein>
    <recommendedName>
        <fullName evidence="3 8">Superoxide dismutase</fullName>
        <ecNumber evidence="3 8">1.15.1.1</ecNumber>
    </recommendedName>
</protein>
<dbReference type="EC" id="1.15.1.1" evidence="3 8"/>
<dbReference type="eggNOG" id="COG0605">
    <property type="taxonomic scope" value="Bacteria"/>
</dbReference>
<dbReference type="InterPro" id="IPR019832">
    <property type="entry name" value="Mn/Fe_SOD_C"/>
</dbReference>
<feature type="binding site" evidence="7">
    <location>
        <position position="82"/>
    </location>
    <ligand>
        <name>Mn(2+)</name>
        <dbReference type="ChEBI" id="CHEBI:29035"/>
    </ligand>
</feature>
<dbReference type="InterPro" id="IPR001189">
    <property type="entry name" value="Mn/Fe_SOD"/>
</dbReference>
<evidence type="ECO:0000259" key="9">
    <source>
        <dbReference type="Pfam" id="PF00081"/>
    </source>
</evidence>
<dbReference type="PANTHER" id="PTHR43595:SF2">
    <property type="entry name" value="SMALL RIBOSOMAL SUBUNIT PROTEIN MS42"/>
    <property type="match status" value="1"/>
</dbReference>
<evidence type="ECO:0000256" key="4">
    <source>
        <dbReference type="ARBA" id="ARBA00022723"/>
    </source>
</evidence>
<dbReference type="InterPro" id="IPR019831">
    <property type="entry name" value="Mn/Fe_SOD_N"/>
</dbReference>
<feature type="binding site" evidence="7">
    <location>
        <position position="27"/>
    </location>
    <ligand>
        <name>Mn(2+)</name>
        <dbReference type="ChEBI" id="CHEBI:29035"/>
    </ligand>
</feature>
<dbReference type="PRINTS" id="PR01703">
    <property type="entry name" value="MNSODISMTASE"/>
</dbReference>
<feature type="binding site" evidence="7">
    <location>
        <position position="168"/>
    </location>
    <ligand>
        <name>Mn(2+)</name>
        <dbReference type="ChEBI" id="CHEBI:29035"/>
    </ligand>
</feature>
<dbReference type="AlphaFoldDB" id="D6XW68"/>
<dbReference type="Pfam" id="PF00081">
    <property type="entry name" value="Sod_Fe_N"/>
    <property type="match status" value="1"/>
</dbReference>
<evidence type="ECO:0000256" key="2">
    <source>
        <dbReference type="ARBA" id="ARBA00008714"/>
    </source>
</evidence>
<dbReference type="PROSITE" id="PS00088">
    <property type="entry name" value="SOD_MN"/>
    <property type="match status" value="1"/>
</dbReference>
<evidence type="ECO:0000259" key="10">
    <source>
        <dbReference type="Pfam" id="PF02777"/>
    </source>
</evidence>
<dbReference type="GO" id="GO:0004784">
    <property type="term" value="F:superoxide dismutase activity"/>
    <property type="evidence" value="ECO:0007669"/>
    <property type="project" value="UniProtKB-EC"/>
</dbReference>
<comment type="cofactor">
    <cofactor evidence="1">
        <name>Mn(2+)</name>
        <dbReference type="ChEBI" id="CHEBI:29035"/>
    </cofactor>
</comment>
<dbReference type="KEGG" id="bse:Bsel_2319"/>
<dbReference type="Pfam" id="PF02777">
    <property type="entry name" value="Sod_Fe_C"/>
    <property type="match status" value="1"/>
</dbReference>
<reference evidence="11" key="1">
    <citation type="submission" date="2009-10" db="EMBL/GenBank/DDBJ databases">
        <title>Complete sequence of Bacillus selenitireducens MLS10.</title>
        <authorList>
            <consortium name="US DOE Joint Genome Institute"/>
            <person name="Lucas S."/>
            <person name="Copeland A."/>
            <person name="Lapidus A."/>
            <person name="Glavina del Rio T."/>
            <person name="Dalin E."/>
            <person name="Tice H."/>
            <person name="Bruce D."/>
            <person name="Goodwin L."/>
            <person name="Pitluck S."/>
            <person name="Sims D."/>
            <person name="Brettin T."/>
            <person name="Detter J.C."/>
            <person name="Han C."/>
            <person name="Larimer F."/>
            <person name="Land M."/>
            <person name="Hauser L."/>
            <person name="Kyrpides N."/>
            <person name="Ovchinnikova G."/>
            <person name="Stolz J."/>
        </authorList>
    </citation>
    <scope>NUCLEOTIDE SEQUENCE [LARGE SCALE GENOMIC DNA]</scope>
    <source>
        <strain evidence="11">MLS10</strain>
    </source>
</reference>
<dbReference type="GO" id="GO:0005737">
    <property type="term" value="C:cytoplasm"/>
    <property type="evidence" value="ECO:0007669"/>
    <property type="project" value="TreeGrafter"/>
</dbReference>
<sequence>MAFTLPELPYAHNALEPHIDEETMKIHHGKHHNTYVTKLNDAISGHADLESKSIEDLVKNLNSLPDSVKGPVRNNGGGHLNHTMFWTLMSPNGGGAPTGDVAAAIDEAFGSFDKFKEEFKNAALTRFGSGWAWLVVNNGKLEVTSTPNQDNPITDGKTPILGVDVWEHAYYLKYQNKRPDYVDAFFNVVNWDKVNELYKDAK</sequence>
<keyword evidence="5 8" id="KW-0560">Oxidoreductase</keyword>
<comment type="similarity">
    <text evidence="2 8">Belongs to the iron/manganese superoxide dismutase family.</text>
</comment>
<dbReference type="RefSeq" id="WP_013173244.1">
    <property type="nucleotide sequence ID" value="NC_014219.1"/>
</dbReference>
<dbReference type="Gene3D" id="3.55.40.20">
    <property type="entry name" value="Iron/manganese superoxide dismutase, C-terminal domain"/>
    <property type="match status" value="1"/>
</dbReference>
<dbReference type="EMBL" id="CP001791">
    <property type="protein sequence ID" value="ADH99822.1"/>
    <property type="molecule type" value="Genomic_DNA"/>
</dbReference>
<keyword evidence="12" id="KW-1185">Reference proteome</keyword>
<proteinExistence type="inferred from homology"/>
<gene>
    <name evidence="11" type="ordered locus">Bsel_2319</name>
</gene>
<dbReference type="Gene3D" id="1.10.287.990">
    <property type="entry name" value="Fe,Mn superoxide dismutase (SOD) domain"/>
    <property type="match status" value="1"/>
</dbReference>
<keyword evidence="4 7" id="KW-0479">Metal-binding</keyword>
<organism evidence="11 12">
    <name type="scientific">Bacillus selenitireducens (strain ATCC 700615 / DSM 15326 / MLS10)</name>
    <dbReference type="NCBI Taxonomy" id="439292"/>
    <lineage>
        <taxon>Bacteria</taxon>
        <taxon>Bacillati</taxon>
        <taxon>Bacillota</taxon>
        <taxon>Bacilli</taxon>
        <taxon>Bacillales</taxon>
        <taxon>Bacillaceae</taxon>
        <taxon>Salisediminibacterium</taxon>
    </lineage>
</organism>
<evidence type="ECO:0000256" key="7">
    <source>
        <dbReference type="PIRSR" id="PIRSR000349-1"/>
    </source>
</evidence>
<dbReference type="InterPro" id="IPR019833">
    <property type="entry name" value="Mn/Fe_SOD_BS"/>
</dbReference>
<comment type="catalytic activity">
    <reaction evidence="6 8">
        <text>2 superoxide + 2 H(+) = H2O2 + O2</text>
        <dbReference type="Rhea" id="RHEA:20696"/>
        <dbReference type="ChEBI" id="CHEBI:15378"/>
        <dbReference type="ChEBI" id="CHEBI:15379"/>
        <dbReference type="ChEBI" id="CHEBI:16240"/>
        <dbReference type="ChEBI" id="CHEBI:18421"/>
        <dbReference type="EC" id="1.15.1.1"/>
    </reaction>
</comment>
<dbReference type="PIRSF" id="PIRSF000349">
    <property type="entry name" value="SODismutase"/>
    <property type="match status" value="1"/>
</dbReference>
<dbReference type="FunFam" id="1.10.287.990:FF:000001">
    <property type="entry name" value="Superoxide dismutase"/>
    <property type="match status" value="1"/>
</dbReference>
<feature type="domain" description="Manganese/iron superoxide dismutase C-terminal" evidence="10">
    <location>
        <begin position="97"/>
        <end position="196"/>
    </location>
</feature>
<evidence type="ECO:0000256" key="8">
    <source>
        <dbReference type="RuleBase" id="RU000414"/>
    </source>
</evidence>
<dbReference type="OrthoDB" id="9803125at2"/>
<accession>D6XW68</accession>
<evidence type="ECO:0000313" key="12">
    <source>
        <dbReference type="Proteomes" id="UP000000271"/>
    </source>
</evidence>
<evidence type="ECO:0000256" key="3">
    <source>
        <dbReference type="ARBA" id="ARBA00012682"/>
    </source>
</evidence>
<feature type="binding site" evidence="7">
    <location>
        <position position="164"/>
    </location>
    <ligand>
        <name>Mn(2+)</name>
        <dbReference type="ChEBI" id="CHEBI:29035"/>
    </ligand>
</feature>
<dbReference type="GO" id="GO:0046872">
    <property type="term" value="F:metal ion binding"/>
    <property type="evidence" value="ECO:0007669"/>
    <property type="project" value="UniProtKB-KW"/>
</dbReference>
<evidence type="ECO:0000256" key="6">
    <source>
        <dbReference type="ARBA" id="ARBA00049204"/>
    </source>
</evidence>
<dbReference type="PANTHER" id="PTHR43595">
    <property type="entry name" value="37S RIBOSOMAL PROTEIN S26, MITOCHONDRIAL"/>
    <property type="match status" value="1"/>
</dbReference>